<name>A0A6J4RB85_9ACTN</name>
<accession>A0A6J4RB85</accession>
<organism evidence="1">
    <name type="scientific">uncultured Rubrobacteraceae bacterium</name>
    <dbReference type="NCBI Taxonomy" id="349277"/>
    <lineage>
        <taxon>Bacteria</taxon>
        <taxon>Bacillati</taxon>
        <taxon>Actinomycetota</taxon>
        <taxon>Rubrobacteria</taxon>
        <taxon>Rubrobacterales</taxon>
        <taxon>Rubrobacteraceae</taxon>
        <taxon>environmental samples</taxon>
    </lineage>
</organism>
<dbReference type="EMBL" id="CADCVF010000066">
    <property type="protein sequence ID" value="CAA9464254.1"/>
    <property type="molecule type" value="Genomic_DNA"/>
</dbReference>
<dbReference type="AlphaFoldDB" id="A0A6J4RB85"/>
<gene>
    <name evidence="1" type="ORF">AVDCRST_MAG58-3061</name>
</gene>
<evidence type="ECO:0000313" key="1">
    <source>
        <dbReference type="EMBL" id="CAA9464254.1"/>
    </source>
</evidence>
<protein>
    <submittedName>
        <fullName evidence="1">Uncharacterized protein</fullName>
    </submittedName>
</protein>
<sequence>MLGETDFPGMIDGLLVHPVLEAAAALAGGRCEYGRKPRRNVRTLSVSW</sequence>
<proteinExistence type="predicted"/>
<reference evidence="1" key="1">
    <citation type="submission" date="2020-02" db="EMBL/GenBank/DDBJ databases">
        <authorList>
            <person name="Meier V. D."/>
        </authorList>
    </citation>
    <scope>NUCLEOTIDE SEQUENCE</scope>
    <source>
        <strain evidence="1">AVDCRST_MAG58</strain>
    </source>
</reference>